<feature type="transmembrane region" description="Helical" evidence="1">
    <location>
        <begin position="12"/>
        <end position="31"/>
    </location>
</feature>
<dbReference type="AlphaFoldDB" id="A0A2I8F4U9"/>
<evidence type="ECO:0000256" key="1">
    <source>
        <dbReference type="SAM" id="Phobius"/>
    </source>
</evidence>
<dbReference type="EMBL" id="CP026114">
    <property type="protein sequence ID" value="AUT66571.1"/>
    <property type="molecule type" value="Genomic_DNA"/>
</dbReference>
<protein>
    <submittedName>
        <fullName evidence="2">Uncharacterized protein</fullName>
    </submittedName>
</protein>
<proteinExistence type="predicted"/>
<feature type="transmembrane region" description="Helical" evidence="1">
    <location>
        <begin position="82"/>
        <end position="102"/>
    </location>
</feature>
<keyword evidence="1" id="KW-0812">Transmembrane</keyword>
<sequence>MGAFRKTIATKVSWIGLGVFLLPTLVLSMLARWQLAASIRETSALLLGVAVYFAYMLLGHFLNLRFSYPEVTPYLGWVNSALLTMTLGASGIVLAACAARWLRPATV</sequence>
<dbReference type="KEGG" id="pter:C2L65_43900"/>
<evidence type="ECO:0000313" key="2">
    <source>
        <dbReference type="EMBL" id="AUT66571.1"/>
    </source>
</evidence>
<keyword evidence="1" id="KW-1133">Transmembrane helix</keyword>
<organism evidence="2 3">
    <name type="scientific">Paraburkholderia terrae</name>
    <dbReference type="NCBI Taxonomy" id="311230"/>
    <lineage>
        <taxon>Bacteria</taxon>
        <taxon>Pseudomonadati</taxon>
        <taxon>Pseudomonadota</taxon>
        <taxon>Betaproteobacteria</taxon>
        <taxon>Burkholderiales</taxon>
        <taxon>Burkholderiaceae</taxon>
        <taxon>Paraburkholderia</taxon>
    </lineage>
</organism>
<dbReference type="Proteomes" id="UP000243502">
    <property type="component" value="Chromosome 4"/>
</dbReference>
<evidence type="ECO:0000313" key="3">
    <source>
        <dbReference type="Proteomes" id="UP000243502"/>
    </source>
</evidence>
<reference evidence="2 3" key="1">
    <citation type="submission" date="2018-01" db="EMBL/GenBank/DDBJ databases">
        <title>Species boundaries and ecological features among Paraburkholderia terrae DSMZ17804T, P. hospita DSMZ17164T and P. caribensis DSMZ13236T.</title>
        <authorList>
            <person name="Pratama A.A."/>
        </authorList>
    </citation>
    <scope>NUCLEOTIDE SEQUENCE [LARGE SCALE GENOMIC DNA]</scope>
    <source>
        <strain evidence="2 3">DSM 17804</strain>
    </source>
</reference>
<gene>
    <name evidence="2" type="ORF">C2L65_43900</name>
</gene>
<name>A0A2I8F4U9_9BURK</name>
<keyword evidence="1" id="KW-0472">Membrane</keyword>
<accession>A0A2I8F4U9</accession>
<feature type="transmembrane region" description="Helical" evidence="1">
    <location>
        <begin position="43"/>
        <end position="62"/>
    </location>
</feature>